<dbReference type="SUPFAM" id="SSF47616">
    <property type="entry name" value="GST C-terminal domain-like"/>
    <property type="match status" value="1"/>
</dbReference>
<dbReference type="InterPro" id="IPR004045">
    <property type="entry name" value="Glutathione_S-Trfase_N"/>
</dbReference>
<dbReference type="SUPFAM" id="SSF52833">
    <property type="entry name" value="Thioredoxin-like"/>
    <property type="match status" value="1"/>
</dbReference>
<dbReference type="PANTHER" id="PTHR42673:SF21">
    <property type="entry name" value="GLUTATHIONE S-TRANSFERASE YFCF"/>
    <property type="match status" value="1"/>
</dbReference>
<reference evidence="3" key="1">
    <citation type="journal article" date="2022" name="Int. J. Syst. Evol. Microbiol.">
        <title>Anaeromyxobacter oryzae sp. nov., Anaeromyxobacter diazotrophicus sp. nov. and Anaeromyxobacter paludicola sp. nov., isolated from paddy soils.</title>
        <authorList>
            <person name="Itoh H."/>
            <person name="Xu Z."/>
            <person name="Mise K."/>
            <person name="Masuda Y."/>
            <person name="Ushijima N."/>
            <person name="Hayakawa C."/>
            <person name="Shiratori Y."/>
            <person name="Senoo K."/>
        </authorList>
    </citation>
    <scope>NUCLEOTIDE SEQUENCE [LARGE SCALE GENOMIC DNA]</scope>
    <source>
        <strain evidence="3">Red232</strain>
    </source>
</reference>
<dbReference type="InterPro" id="IPR036282">
    <property type="entry name" value="Glutathione-S-Trfase_C_sf"/>
</dbReference>
<dbReference type="PROSITE" id="PS50404">
    <property type="entry name" value="GST_NTER"/>
    <property type="match status" value="1"/>
</dbReference>
<dbReference type="PANTHER" id="PTHR42673">
    <property type="entry name" value="MALEYLACETOACETATE ISOMERASE"/>
    <property type="match status" value="1"/>
</dbReference>
<dbReference type="InterPro" id="IPR034338">
    <property type="entry name" value="GST_4_C"/>
</dbReference>
<gene>
    <name evidence="2" type="primary">yfcF</name>
    <name evidence="2" type="ORF">AMOR_38500</name>
</gene>
<evidence type="ECO:0000313" key="2">
    <source>
        <dbReference type="EMBL" id="BDG04854.1"/>
    </source>
</evidence>
<keyword evidence="3" id="KW-1185">Reference proteome</keyword>
<name>A0ABM7WZ91_9BACT</name>
<proteinExistence type="predicted"/>
<dbReference type="Pfam" id="PF02798">
    <property type="entry name" value="GST_N"/>
    <property type="match status" value="1"/>
</dbReference>
<dbReference type="RefSeq" id="WP_248353355.1">
    <property type="nucleotide sequence ID" value="NZ_AP025591.1"/>
</dbReference>
<dbReference type="SFLD" id="SFLDG00358">
    <property type="entry name" value="Main_(cytGST)"/>
    <property type="match status" value="1"/>
</dbReference>
<dbReference type="InterPro" id="IPR040079">
    <property type="entry name" value="Glutathione_S-Trfase"/>
</dbReference>
<dbReference type="SFLD" id="SFLDS00019">
    <property type="entry name" value="Glutathione_Transferase_(cytos"/>
    <property type="match status" value="1"/>
</dbReference>
<evidence type="ECO:0000259" key="1">
    <source>
        <dbReference type="PROSITE" id="PS50404"/>
    </source>
</evidence>
<protein>
    <submittedName>
        <fullName evidence="2">Glutathione S-transferase</fullName>
    </submittedName>
</protein>
<dbReference type="CDD" id="cd03195">
    <property type="entry name" value="GST_C_4"/>
    <property type="match status" value="1"/>
</dbReference>
<evidence type="ECO:0000313" key="3">
    <source>
        <dbReference type="Proteomes" id="UP001162891"/>
    </source>
</evidence>
<organism evidence="2 3">
    <name type="scientific">Anaeromyxobacter oryzae</name>
    <dbReference type="NCBI Taxonomy" id="2918170"/>
    <lineage>
        <taxon>Bacteria</taxon>
        <taxon>Pseudomonadati</taxon>
        <taxon>Myxococcota</taxon>
        <taxon>Myxococcia</taxon>
        <taxon>Myxococcales</taxon>
        <taxon>Cystobacterineae</taxon>
        <taxon>Anaeromyxobacteraceae</taxon>
        <taxon>Anaeromyxobacter</taxon>
    </lineage>
</organism>
<feature type="domain" description="GST N-terminal" evidence="1">
    <location>
        <begin position="5"/>
        <end position="86"/>
    </location>
</feature>
<dbReference type="Gene3D" id="1.20.1050.10">
    <property type="match status" value="1"/>
</dbReference>
<dbReference type="NCBIfam" id="NF011693">
    <property type="entry name" value="PRK15113.1"/>
    <property type="match status" value="1"/>
</dbReference>
<sequence length="213" mass="23981">MADEIVLYGNEDWTSPYVFSAFVCLKEKGVPFQVERLDLAAGQHHRPEYAVPSFTGRVPALRHGDFWLAESSAIDEYLEDVFPPPRHAALYPADPRERAKVRMVQAFVRSDVAPLRADRPTSTLFSGDKPGPLSKEGKAAADRLVAVAERFLPAGAQYVAGAFSIADADLALMLQRLVHNHDPCPERLATYAREIFRRPSIREWLGHTRWQER</sequence>
<dbReference type="Proteomes" id="UP001162891">
    <property type="component" value="Chromosome"/>
</dbReference>
<dbReference type="InterPro" id="IPR036249">
    <property type="entry name" value="Thioredoxin-like_sf"/>
</dbReference>
<dbReference type="Gene3D" id="3.40.30.10">
    <property type="entry name" value="Glutaredoxin"/>
    <property type="match status" value="1"/>
</dbReference>
<dbReference type="EMBL" id="AP025591">
    <property type="protein sequence ID" value="BDG04854.1"/>
    <property type="molecule type" value="Genomic_DNA"/>
</dbReference>
<accession>A0ABM7WZ91</accession>
<dbReference type="Pfam" id="PF14834">
    <property type="entry name" value="GST_C_4"/>
    <property type="match status" value="1"/>
</dbReference>